<keyword evidence="3" id="KW-0813">Transport</keyword>
<dbReference type="GO" id="GO:0016020">
    <property type="term" value="C:membrane"/>
    <property type="evidence" value="ECO:0007669"/>
    <property type="project" value="UniProtKB-SubCell"/>
</dbReference>
<evidence type="ECO:0000256" key="3">
    <source>
        <dbReference type="ARBA" id="ARBA00022448"/>
    </source>
</evidence>
<protein>
    <recommendedName>
        <fullName evidence="8">Major facilitator superfamily (MFS) profile domain-containing protein</fullName>
    </recommendedName>
</protein>
<dbReference type="SUPFAM" id="SSF103473">
    <property type="entry name" value="MFS general substrate transporter"/>
    <property type="match status" value="1"/>
</dbReference>
<evidence type="ECO:0000313" key="9">
    <source>
        <dbReference type="EMBL" id="ODN74059.1"/>
    </source>
</evidence>
<accession>A0A1E3HCJ0</accession>
<evidence type="ECO:0000259" key="8">
    <source>
        <dbReference type="PROSITE" id="PS50850"/>
    </source>
</evidence>
<evidence type="ECO:0000256" key="5">
    <source>
        <dbReference type="ARBA" id="ARBA00022989"/>
    </source>
</evidence>
<dbReference type="InterPro" id="IPR020846">
    <property type="entry name" value="MFS_dom"/>
</dbReference>
<dbReference type="PANTHER" id="PTHR23511:SF12">
    <property type="entry name" value="TRANSPORTER, PUTATIVE (AFU_ORTHOLOGUE AFUA_7G01740)-RELATED"/>
    <property type="match status" value="1"/>
</dbReference>
<feature type="transmembrane region" description="Helical" evidence="7">
    <location>
        <begin position="486"/>
        <end position="507"/>
    </location>
</feature>
<dbReference type="GO" id="GO:0022857">
    <property type="term" value="F:transmembrane transporter activity"/>
    <property type="evidence" value="ECO:0007669"/>
    <property type="project" value="InterPro"/>
</dbReference>
<dbReference type="InterPro" id="IPR036259">
    <property type="entry name" value="MFS_trans_sf"/>
</dbReference>
<keyword evidence="6 7" id="KW-0472">Membrane</keyword>
<gene>
    <name evidence="9" type="ORF">L202_07528</name>
</gene>
<dbReference type="Gene3D" id="1.20.1250.20">
    <property type="entry name" value="MFS general substrate transporter like domains"/>
    <property type="match status" value="1"/>
</dbReference>
<dbReference type="AlphaFoldDB" id="A0A1E3HCJ0"/>
<proteinExistence type="inferred from homology"/>
<dbReference type="EMBL" id="AWGJ01000012">
    <property type="protein sequence ID" value="ODN74059.1"/>
    <property type="molecule type" value="Genomic_DNA"/>
</dbReference>
<dbReference type="InterPro" id="IPR005828">
    <property type="entry name" value="MFS_sugar_transport-like"/>
</dbReference>
<dbReference type="OrthoDB" id="3936150at2759"/>
<feature type="transmembrane region" description="Helical" evidence="7">
    <location>
        <begin position="220"/>
        <end position="245"/>
    </location>
</feature>
<keyword evidence="4 7" id="KW-0812">Transmembrane</keyword>
<dbReference type="Proteomes" id="UP000094065">
    <property type="component" value="Unassembled WGS sequence"/>
</dbReference>
<evidence type="ECO:0000256" key="6">
    <source>
        <dbReference type="ARBA" id="ARBA00023136"/>
    </source>
</evidence>
<evidence type="ECO:0000256" key="4">
    <source>
        <dbReference type="ARBA" id="ARBA00022692"/>
    </source>
</evidence>
<keyword evidence="10" id="KW-1185">Reference proteome</keyword>
<evidence type="ECO:0000256" key="7">
    <source>
        <dbReference type="SAM" id="Phobius"/>
    </source>
</evidence>
<dbReference type="CDD" id="cd17316">
    <property type="entry name" value="MFS_SV2_like"/>
    <property type="match status" value="1"/>
</dbReference>
<feature type="transmembrane region" description="Helical" evidence="7">
    <location>
        <begin position="324"/>
        <end position="346"/>
    </location>
</feature>
<dbReference type="RefSeq" id="XP_018989921.1">
    <property type="nucleotide sequence ID" value="XM_019142278.1"/>
</dbReference>
<feature type="transmembrane region" description="Helical" evidence="7">
    <location>
        <begin position="424"/>
        <end position="446"/>
    </location>
</feature>
<comment type="subcellular location">
    <subcellularLocation>
        <location evidence="1">Membrane</location>
        <topology evidence="1">Multi-pass membrane protein</topology>
    </subcellularLocation>
</comment>
<evidence type="ECO:0000256" key="2">
    <source>
        <dbReference type="ARBA" id="ARBA00008335"/>
    </source>
</evidence>
<feature type="transmembrane region" description="Helical" evidence="7">
    <location>
        <begin position="458"/>
        <end position="480"/>
    </location>
</feature>
<comment type="caution">
    <text evidence="9">The sequence shown here is derived from an EMBL/GenBank/DDBJ whole genome shotgun (WGS) entry which is preliminary data.</text>
</comment>
<feature type="transmembrane region" description="Helical" evidence="7">
    <location>
        <begin position="366"/>
        <end position="389"/>
    </location>
</feature>
<feature type="domain" description="Major facilitator superfamily (MFS) profile" evidence="8">
    <location>
        <begin position="56"/>
        <end position="510"/>
    </location>
</feature>
<feature type="transmembrane region" description="Helical" evidence="7">
    <location>
        <begin position="91"/>
        <end position="112"/>
    </location>
</feature>
<feature type="transmembrane region" description="Helical" evidence="7">
    <location>
        <begin position="119"/>
        <end position="136"/>
    </location>
</feature>
<feature type="transmembrane region" description="Helical" evidence="7">
    <location>
        <begin position="56"/>
        <end position="79"/>
    </location>
</feature>
<dbReference type="GeneID" id="30158837"/>
<name>A0A1E3HCJ0_9TREE</name>
<keyword evidence="5 7" id="KW-1133">Transmembrane helix</keyword>
<feature type="transmembrane region" description="Helical" evidence="7">
    <location>
        <begin position="176"/>
        <end position="200"/>
    </location>
</feature>
<comment type="similarity">
    <text evidence="2">Belongs to the major facilitator superfamily.</text>
</comment>
<dbReference type="PROSITE" id="PS50850">
    <property type="entry name" value="MFS"/>
    <property type="match status" value="1"/>
</dbReference>
<sequence>MSEEKEGLPAESGSHISSLPEIDTVIDGVDPVYAAKAGVLNQAVQEIGMGRYQWQLFCVAGFGWAVDGLGLVITSLILTPITNEFSVSRPALLTLASNIGLLAGAAFWGVGCDIFGRRVGFNTTLCVASVFALIAASSPNFAAIGVFTALYSFGVGGNLPIDSAIFLEALPHDHQWLLTVLALWWAVAQLIATGVAWPLMGQLTCQQDQAICSRGDNMGWRYFLIAMGGLTFVMWLIRFFIFSLLESPKYLMGKGKDEDAVLVVYELARRNGKVTTLSVQDLTACELLAGPEARGEMDLRAAVKRTLSVVDGAHVRRLFASRKLALSTSMIIGIWALIGLASPLYNNFITYTLATKGATFGDGSTYITYRNSCIISSLGVPGAIIGGLLVEINLVGRKGTLAISAILNGVLIYGLTTAKTSPVLLAWNCVYAFFSNVMYSVLYAYTAEIFPTRDRGTGNALTAVTNRTFGVVSPIIAMFANLNTSAPVYTSGALFIAAGLLALVLPYESRGKASL</sequence>
<dbReference type="PANTHER" id="PTHR23511">
    <property type="entry name" value="SYNAPTIC VESICLE GLYCOPROTEIN 2"/>
    <property type="match status" value="1"/>
</dbReference>
<organism evidence="9 10">
    <name type="scientific">Cryptococcus amylolentus CBS 6039</name>
    <dbReference type="NCBI Taxonomy" id="1295533"/>
    <lineage>
        <taxon>Eukaryota</taxon>
        <taxon>Fungi</taxon>
        <taxon>Dikarya</taxon>
        <taxon>Basidiomycota</taxon>
        <taxon>Agaricomycotina</taxon>
        <taxon>Tremellomycetes</taxon>
        <taxon>Tremellales</taxon>
        <taxon>Cryptococcaceae</taxon>
        <taxon>Cryptococcus</taxon>
    </lineage>
</organism>
<dbReference type="FunFam" id="1.20.1250.20:FF:000171">
    <property type="entry name" value="MFS general substrate transporter"/>
    <property type="match status" value="1"/>
</dbReference>
<reference evidence="9 10" key="1">
    <citation type="submission" date="2016-06" db="EMBL/GenBank/DDBJ databases">
        <title>Evolution of pathogenesis and genome organization in the Tremellales.</title>
        <authorList>
            <person name="Cuomo C."/>
            <person name="Litvintseva A."/>
            <person name="Heitman J."/>
            <person name="Chen Y."/>
            <person name="Sun S."/>
            <person name="Springer D."/>
            <person name="Dromer F."/>
            <person name="Young S."/>
            <person name="Zeng Q."/>
            <person name="Chapman S."/>
            <person name="Gujja S."/>
            <person name="Saif S."/>
            <person name="Birren B."/>
        </authorList>
    </citation>
    <scope>NUCLEOTIDE SEQUENCE [LARGE SCALE GENOMIC DNA]</scope>
    <source>
        <strain evidence="9 10">CBS 6039</strain>
    </source>
</reference>
<dbReference type="Pfam" id="PF00083">
    <property type="entry name" value="Sugar_tr"/>
    <property type="match status" value="1"/>
</dbReference>
<evidence type="ECO:0000256" key="1">
    <source>
        <dbReference type="ARBA" id="ARBA00004141"/>
    </source>
</evidence>
<evidence type="ECO:0000313" key="10">
    <source>
        <dbReference type="Proteomes" id="UP000094065"/>
    </source>
</evidence>